<evidence type="ECO:0000256" key="11">
    <source>
        <dbReference type="ARBA" id="ARBA00023128"/>
    </source>
</evidence>
<dbReference type="FunCoup" id="A0A4S2N3W2">
    <property type="interactions" value="448"/>
</dbReference>
<keyword evidence="11 14" id="KW-0496">Mitochondrion</keyword>
<dbReference type="OrthoDB" id="287041at2759"/>
<proteinExistence type="inferred from homology"/>
<comment type="subunit">
    <text evidence="14">Component of the TIM23 complex.</text>
</comment>
<dbReference type="InterPro" id="IPR050365">
    <property type="entry name" value="TIM50"/>
</dbReference>
<comment type="subcellular location">
    <subcellularLocation>
        <location evidence="1 14">Mitochondrion inner membrane</location>
        <topology evidence="1 14">Single-pass membrane protein</topology>
    </subcellularLocation>
</comment>
<dbReference type="FunFam" id="3.40.50.1000:FF:000019">
    <property type="entry name" value="Mitochondrial import inner membrane translocase subunit TIM50"/>
    <property type="match status" value="1"/>
</dbReference>
<evidence type="ECO:0000256" key="16">
    <source>
        <dbReference type="SAM" id="MobiDB-lite"/>
    </source>
</evidence>
<feature type="compositionally biased region" description="Polar residues" evidence="16">
    <location>
        <begin position="64"/>
        <end position="75"/>
    </location>
</feature>
<dbReference type="Pfam" id="PF03031">
    <property type="entry name" value="NIF"/>
    <property type="match status" value="1"/>
</dbReference>
<feature type="region of interest" description="Disordered" evidence="16">
    <location>
        <begin position="51"/>
        <end position="87"/>
    </location>
</feature>
<evidence type="ECO:0000256" key="8">
    <source>
        <dbReference type="ARBA" id="ARBA00022946"/>
    </source>
</evidence>
<comment type="function">
    <text evidence="13">Essential component of the TIM23 complex, a complex that mediates the translocation of transit peptide-containing proteins across the mitochondrial inner membrane. Required to direct preproteins in transit and direct them to the channel protein TIM23, and possibly facilitates transfer of the translocating proteins from the TOM complex to the TIM23 complex.</text>
</comment>
<keyword evidence="19" id="KW-1185">Reference proteome</keyword>
<dbReference type="CDD" id="cd07521">
    <property type="entry name" value="HAD_FCP1-like"/>
    <property type="match status" value="1"/>
</dbReference>
<evidence type="ECO:0000256" key="12">
    <source>
        <dbReference type="ARBA" id="ARBA00023136"/>
    </source>
</evidence>
<evidence type="ECO:0000256" key="5">
    <source>
        <dbReference type="ARBA" id="ARBA00022692"/>
    </source>
</evidence>
<accession>A0A4S2N3W2</accession>
<keyword evidence="15" id="KW-0175">Coiled coil</keyword>
<evidence type="ECO:0000313" key="18">
    <source>
        <dbReference type="EMBL" id="TGZ83827.1"/>
    </source>
</evidence>
<feature type="compositionally biased region" description="Basic and acidic residues" evidence="16">
    <location>
        <begin position="51"/>
        <end position="61"/>
    </location>
</feature>
<dbReference type="Proteomes" id="UP000298138">
    <property type="component" value="Unassembled WGS sequence"/>
</dbReference>
<dbReference type="Gene3D" id="3.40.50.1000">
    <property type="entry name" value="HAD superfamily/HAD-like"/>
    <property type="match status" value="1"/>
</dbReference>
<reference evidence="18 19" key="1">
    <citation type="submission" date="2019-04" db="EMBL/GenBank/DDBJ databases">
        <title>Comparative genomics and transcriptomics to analyze fruiting body development in filamentous ascomycetes.</title>
        <authorList>
            <consortium name="DOE Joint Genome Institute"/>
            <person name="Lutkenhaus R."/>
            <person name="Traeger S."/>
            <person name="Breuer J."/>
            <person name="Kuo A."/>
            <person name="Lipzen A."/>
            <person name="Pangilinan J."/>
            <person name="Dilworth D."/>
            <person name="Sandor L."/>
            <person name="Poggeler S."/>
            <person name="Barry K."/>
            <person name="Grigoriev I.V."/>
            <person name="Nowrousian M."/>
        </authorList>
    </citation>
    <scope>NUCLEOTIDE SEQUENCE [LARGE SCALE GENOMIC DNA]</scope>
    <source>
        <strain evidence="18 19">CBS 389.68</strain>
    </source>
</reference>
<evidence type="ECO:0000256" key="13">
    <source>
        <dbReference type="ARBA" id="ARBA00059797"/>
    </source>
</evidence>
<dbReference type="STRING" id="341454.A0A4S2N3W2"/>
<dbReference type="InParanoid" id="A0A4S2N3W2"/>
<evidence type="ECO:0000256" key="1">
    <source>
        <dbReference type="ARBA" id="ARBA00004434"/>
    </source>
</evidence>
<feature type="transmembrane region" description="Helical" evidence="14">
    <location>
        <begin position="161"/>
        <end position="180"/>
    </location>
</feature>
<organism evidence="18 19">
    <name type="scientific">Ascodesmis nigricans</name>
    <dbReference type="NCBI Taxonomy" id="341454"/>
    <lineage>
        <taxon>Eukaryota</taxon>
        <taxon>Fungi</taxon>
        <taxon>Dikarya</taxon>
        <taxon>Ascomycota</taxon>
        <taxon>Pezizomycotina</taxon>
        <taxon>Pezizomycetes</taxon>
        <taxon>Pezizales</taxon>
        <taxon>Ascodesmidaceae</taxon>
        <taxon>Ascodesmis</taxon>
    </lineage>
</organism>
<dbReference type="InterPro" id="IPR023214">
    <property type="entry name" value="HAD_sf"/>
</dbReference>
<keyword evidence="7 14" id="KW-0653">Protein transport</keyword>
<name>A0A4S2N3W2_9PEZI</name>
<dbReference type="SMART" id="SM00577">
    <property type="entry name" value="CPDc"/>
    <property type="match status" value="1"/>
</dbReference>
<gene>
    <name evidence="18" type="ORF">EX30DRAFT_393378</name>
</gene>
<keyword evidence="4 14" id="KW-0813">Transport</keyword>
<feature type="domain" description="FCP1 homology" evidence="17">
    <location>
        <begin position="234"/>
        <end position="378"/>
    </location>
</feature>
<feature type="compositionally biased region" description="Low complexity" evidence="16">
    <location>
        <begin position="113"/>
        <end position="134"/>
    </location>
</feature>
<keyword evidence="8 14" id="KW-0809">Transit peptide</keyword>
<evidence type="ECO:0000256" key="15">
    <source>
        <dbReference type="SAM" id="Coils"/>
    </source>
</evidence>
<evidence type="ECO:0000256" key="3">
    <source>
        <dbReference type="ARBA" id="ARBA00020799"/>
    </source>
</evidence>
<dbReference type="InterPro" id="IPR004274">
    <property type="entry name" value="FCP1_dom"/>
</dbReference>
<keyword evidence="9 14" id="KW-1133">Transmembrane helix</keyword>
<dbReference type="GO" id="GO:0005744">
    <property type="term" value="C:TIM23 mitochondrial import inner membrane translocase complex"/>
    <property type="evidence" value="ECO:0007669"/>
    <property type="project" value="UniProtKB-UniRule"/>
</dbReference>
<keyword evidence="6" id="KW-0999">Mitochondrion inner membrane</keyword>
<keyword evidence="5 14" id="KW-0812">Transmembrane</keyword>
<evidence type="ECO:0000256" key="2">
    <source>
        <dbReference type="ARBA" id="ARBA00006344"/>
    </source>
</evidence>
<keyword evidence="10 14" id="KW-0811">Translocation</keyword>
<protein>
    <recommendedName>
        <fullName evidence="3 14">Mitochondrial import inner membrane translocase subunit TIM50</fullName>
    </recommendedName>
</protein>
<comment type="similarity">
    <text evidence="2 14">Belongs to the TIM50 family.</text>
</comment>
<dbReference type="PANTHER" id="PTHR12210">
    <property type="entry name" value="DULLARD PROTEIN PHOSPHATASE"/>
    <property type="match status" value="1"/>
</dbReference>
<dbReference type="InterPro" id="IPR036412">
    <property type="entry name" value="HAD-like_sf"/>
</dbReference>
<evidence type="ECO:0000259" key="17">
    <source>
        <dbReference type="PROSITE" id="PS50969"/>
    </source>
</evidence>
<keyword evidence="12 14" id="KW-0472">Membrane</keyword>
<feature type="coiled-coil region" evidence="15">
    <location>
        <begin position="462"/>
        <end position="493"/>
    </location>
</feature>
<evidence type="ECO:0000256" key="14">
    <source>
        <dbReference type="RuleBase" id="RU365079"/>
    </source>
</evidence>
<evidence type="ECO:0000256" key="10">
    <source>
        <dbReference type="ARBA" id="ARBA00023010"/>
    </source>
</evidence>
<dbReference type="GO" id="GO:0015031">
    <property type="term" value="P:protein transport"/>
    <property type="evidence" value="ECO:0007669"/>
    <property type="project" value="UniProtKB-KW"/>
</dbReference>
<evidence type="ECO:0000313" key="19">
    <source>
        <dbReference type="Proteomes" id="UP000298138"/>
    </source>
</evidence>
<evidence type="ECO:0000256" key="4">
    <source>
        <dbReference type="ARBA" id="ARBA00022448"/>
    </source>
</evidence>
<evidence type="ECO:0000256" key="9">
    <source>
        <dbReference type="ARBA" id="ARBA00022989"/>
    </source>
</evidence>
<evidence type="ECO:0000256" key="6">
    <source>
        <dbReference type="ARBA" id="ARBA00022792"/>
    </source>
</evidence>
<dbReference type="AlphaFoldDB" id="A0A4S2N3W2"/>
<dbReference type="PROSITE" id="PS50969">
    <property type="entry name" value="FCP1"/>
    <property type="match status" value="1"/>
</dbReference>
<dbReference type="EMBL" id="ML220113">
    <property type="protein sequence ID" value="TGZ83827.1"/>
    <property type="molecule type" value="Genomic_DNA"/>
</dbReference>
<dbReference type="SUPFAM" id="SSF56784">
    <property type="entry name" value="HAD-like"/>
    <property type="match status" value="1"/>
</dbReference>
<feature type="region of interest" description="Disordered" evidence="16">
    <location>
        <begin position="107"/>
        <end position="153"/>
    </location>
</feature>
<sequence>MLSRHLARSLRAARLPLKTNTPLRSSFLHQTRAFADKPSPAVPRVVRLAQERAARAARGEEEPSTTSPEYASPTATEPPADTHPAEAEPILPTDANAEPLINSETTARPADTSEFASEAASEAAESAEGAARKAGAGGKGGDHIPKSAYISSSDRRRQRNFRYMGLFGLASVVGFILYMGRPFEPIEKKIHPDVDADSLNPADMLKRINARRKDILDFYNEPPFDKLLPDMVPEYGRPFTLVLSLEDLMVHSEWTREHGWRIAKRPGLDYFLGYLFQYFEIVVFTNQPDATAAPIIQKVDPSPGYIMYPLFRAHTKYVDGKYVKDLNYLNRDLKKVIMLESNPDAWSANPDNTIKMKPWKGEKNDKELVALIPFLEYIAALNVDDVRDVIRDYDGTHIPTEFARREAKLREELRKQLPQKKKGKQPPAWLLTAVGMKPKEEKEEEDVKTFMDMVRERGQQTYIETQRHIMEHKEEMEREQKKAEKEMADQMKTSLSKIFTEGLPKPPGQ</sequence>
<evidence type="ECO:0000256" key="7">
    <source>
        <dbReference type="ARBA" id="ARBA00022927"/>
    </source>
</evidence>